<keyword evidence="3 6" id="KW-0812">Transmembrane</keyword>
<dbReference type="PROSITE" id="PS50156">
    <property type="entry name" value="SSD"/>
    <property type="match status" value="1"/>
</dbReference>
<dbReference type="SUPFAM" id="SSF82866">
    <property type="entry name" value="Multidrug efflux transporter AcrB transmembrane domain"/>
    <property type="match status" value="2"/>
</dbReference>
<feature type="domain" description="SSD" evidence="7">
    <location>
        <begin position="241"/>
        <end position="363"/>
    </location>
</feature>
<keyword evidence="9" id="KW-1185">Reference proteome</keyword>
<feature type="transmembrane region" description="Helical" evidence="6">
    <location>
        <begin position="627"/>
        <end position="647"/>
    </location>
</feature>
<dbReference type="PANTHER" id="PTHR33406:SF12">
    <property type="entry name" value="BLR2997 PROTEIN"/>
    <property type="match status" value="1"/>
</dbReference>
<keyword evidence="2" id="KW-1003">Cell membrane</keyword>
<dbReference type="EMBL" id="FPAS01000001">
    <property type="protein sequence ID" value="SFT46451.1"/>
    <property type="molecule type" value="Genomic_DNA"/>
</dbReference>
<dbReference type="Proteomes" id="UP000236454">
    <property type="component" value="Unassembled WGS sequence"/>
</dbReference>
<evidence type="ECO:0000256" key="5">
    <source>
        <dbReference type="ARBA" id="ARBA00023136"/>
    </source>
</evidence>
<dbReference type="PANTHER" id="PTHR33406">
    <property type="entry name" value="MEMBRANE PROTEIN MJ1562-RELATED"/>
    <property type="match status" value="1"/>
</dbReference>
<evidence type="ECO:0000313" key="8">
    <source>
        <dbReference type="EMBL" id="SFT46451.1"/>
    </source>
</evidence>
<evidence type="ECO:0000256" key="1">
    <source>
        <dbReference type="ARBA" id="ARBA00004651"/>
    </source>
</evidence>
<dbReference type="Pfam" id="PF03176">
    <property type="entry name" value="MMPL"/>
    <property type="match status" value="2"/>
</dbReference>
<evidence type="ECO:0000256" key="3">
    <source>
        <dbReference type="ARBA" id="ARBA00022692"/>
    </source>
</evidence>
<gene>
    <name evidence="8" type="ORF">SAMN05216474_0707</name>
</gene>
<feature type="transmembrane region" description="Helical" evidence="6">
    <location>
        <begin position="264"/>
        <end position="289"/>
    </location>
</feature>
<feature type="transmembrane region" description="Helical" evidence="6">
    <location>
        <begin position="730"/>
        <end position="754"/>
    </location>
</feature>
<feature type="transmembrane region" description="Helical" evidence="6">
    <location>
        <begin position="397"/>
        <end position="415"/>
    </location>
</feature>
<keyword evidence="4 6" id="KW-1133">Transmembrane helix</keyword>
<organism evidence="8 9">
    <name type="scientific">Lishizhenia tianjinensis</name>
    <dbReference type="NCBI Taxonomy" id="477690"/>
    <lineage>
        <taxon>Bacteria</taxon>
        <taxon>Pseudomonadati</taxon>
        <taxon>Bacteroidota</taxon>
        <taxon>Flavobacteriia</taxon>
        <taxon>Flavobacteriales</taxon>
        <taxon>Crocinitomicaceae</taxon>
        <taxon>Lishizhenia</taxon>
    </lineage>
</organism>
<protein>
    <recommendedName>
        <fullName evidence="7">SSD domain-containing protein</fullName>
    </recommendedName>
</protein>
<evidence type="ECO:0000313" key="9">
    <source>
        <dbReference type="Proteomes" id="UP000236454"/>
    </source>
</evidence>
<proteinExistence type="predicted"/>
<sequence>MKKVGSSSFKKLSFIICGSIFLLTVLFSYQATQLQFNYNFEEFFPANDEEADYFYDYRQNFSTDNDFILISVENKGGIFNLPFLEELEAFRKEIEELDLVKNARAITNEQEFFVYKNGKTSQRPYISWSDTTLSTDSTNIYENKELLNTLVSHDAKAAALIIQHQNYLSKVKSDRINRELDSIARTHTFDKVRMSGRVIGQKFYIDTMTVELRFFLALSILLIILVLWLAFRSLWGLILPLLVIVLSLIWILGIMSLLNEPINILLTVLPSIMFVVGMSDVIHFVSKYIELLRQGIAKNEAIRTTLKEVGLATFLTSLTTAVGFFSLFLVEVKPVQKFGMATGIGVFVAFILTFSLLPILFYFTKTPKIVHRKAKGGNWYKFLHKAFAFTLKRRKQITLFSLLFLIICSYGASLLKQDNFLMDDLKESSAIKQNFNFLDDTFGGVRPFELAIEAPDSNFNFFDKNALLEINTIEKYLTQEYGVNVKLSLPFVLSIANRSAHAGDTSYFKLPQKQKEINTFYRQLKMNESKTHLLSSLIDSTSRITRISGTLPDLGNIETTGRNKAFYDFIEKEFPYSSFKYKLASTAHILDKNMSYLSGSLVKGLLLATLIVALIMGLLFKDFKMVVISIIPNILPLVLIAAVMGYFGIELKITTAIVYTISFGIAVDDTIHFLSKFKLEMNKGKSVLYAIKRSYLSTGRAIILTSIILCSGFLLLIFSDFLGTVYMGMMISITLVSAVIADLFILPLLLLYFYKKK</sequence>
<feature type="transmembrane region" description="Helical" evidence="6">
    <location>
        <begin position="601"/>
        <end position="620"/>
    </location>
</feature>
<accession>A0A1I6Y857</accession>
<reference evidence="8 9" key="1">
    <citation type="submission" date="2016-10" db="EMBL/GenBank/DDBJ databases">
        <authorList>
            <person name="de Groot N.N."/>
        </authorList>
    </citation>
    <scope>NUCLEOTIDE SEQUENCE [LARGE SCALE GENOMIC DNA]</scope>
    <source>
        <strain evidence="8 9">CGMCC 1.7005</strain>
    </source>
</reference>
<feature type="transmembrane region" description="Helical" evidence="6">
    <location>
        <begin position="695"/>
        <end position="718"/>
    </location>
</feature>
<dbReference type="STRING" id="477690.SAMN05216474_0707"/>
<evidence type="ECO:0000256" key="6">
    <source>
        <dbReference type="SAM" id="Phobius"/>
    </source>
</evidence>
<dbReference type="InterPro" id="IPR004869">
    <property type="entry name" value="MMPL_dom"/>
</dbReference>
<feature type="transmembrane region" description="Helical" evidence="6">
    <location>
        <begin position="342"/>
        <end position="363"/>
    </location>
</feature>
<evidence type="ECO:0000256" key="2">
    <source>
        <dbReference type="ARBA" id="ARBA00022475"/>
    </source>
</evidence>
<feature type="transmembrane region" description="Helical" evidence="6">
    <location>
        <begin position="238"/>
        <end position="258"/>
    </location>
</feature>
<dbReference type="RefSeq" id="WP_090246392.1">
    <property type="nucleotide sequence ID" value="NZ_FPAS01000001.1"/>
</dbReference>
<dbReference type="GO" id="GO:0005886">
    <property type="term" value="C:plasma membrane"/>
    <property type="evidence" value="ECO:0007669"/>
    <property type="project" value="UniProtKB-SubCell"/>
</dbReference>
<evidence type="ECO:0000256" key="4">
    <source>
        <dbReference type="ARBA" id="ARBA00022989"/>
    </source>
</evidence>
<feature type="transmembrane region" description="Helical" evidence="6">
    <location>
        <begin position="309"/>
        <end position="330"/>
    </location>
</feature>
<name>A0A1I6Y857_9FLAO</name>
<evidence type="ECO:0000259" key="7">
    <source>
        <dbReference type="PROSITE" id="PS50156"/>
    </source>
</evidence>
<dbReference type="InterPro" id="IPR000731">
    <property type="entry name" value="SSD"/>
</dbReference>
<feature type="transmembrane region" description="Helical" evidence="6">
    <location>
        <begin position="653"/>
        <end position="674"/>
    </location>
</feature>
<comment type="subcellular location">
    <subcellularLocation>
        <location evidence="1">Cell membrane</location>
        <topology evidence="1">Multi-pass membrane protein</topology>
    </subcellularLocation>
</comment>
<feature type="transmembrane region" description="Helical" evidence="6">
    <location>
        <begin position="212"/>
        <end position="231"/>
    </location>
</feature>
<dbReference type="Gene3D" id="1.20.1640.10">
    <property type="entry name" value="Multidrug efflux transporter AcrB transmembrane domain"/>
    <property type="match status" value="2"/>
</dbReference>
<keyword evidence="5 6" id="KW-0472">Membrane</keyword>
<dbReference type="InterPro" id="IPR050545">
    <property type="entry name" value="Mycobact_MmpL"/>
</dbReference>
<dbReference type="OrthoDB" id="9805018at2"/>
<dbReference type="AlphaFoldDB" id="A0A1I6Y857"/>